<feature type="transmembrane region" description="Helical" evidence="6">
    <location>
        <begin position="20"/>
        <end position="42"/>
    </location>
</feature>
<evidence type="ECO:0000256" key="5">
    <source>
        <dbReference type="ARBA" id="ARBA00023136"/>
    </source>
</evidence>
<name>A0A1M7HDK0_9ACTN</name>
<dbReference type="AlphaFoldDB" id="A0A1M7HDK0"/>
<feature type="transmembrane region" description="Helical" evidence="6">
    <location>
        <begin position="51"/>
        <end position="70"/>
    </location>
</feature>
<evidence type="ECO:0000259" key="7">
    <source>
        <dbReference type="Pfam" id="PF12823"/>
    </source>
</evidence>
<evidence type="ECO:0000256" key="3">
    <source>
        <dbReference type="ARBA" id="ARBA00022692"/>
    </source>
</evidence>
<dbReference type="RefSeq" id="WP_143174973.1">
    <property type="nucleotide sequence ID" value="NZ_FRCS01000001.1"/>
</dbReference>
<accession>A0A1M7HDK0</accession>
<keyword evidence="4 6" id="KW-1133">Transmembrane helix</keyword>
<dbReference type="EMBL" id="FRCS01000001">
    <property type="protein sequence ID" value="SHM26423.1"/>
    <property type="molecule type" value="Genomic_DNA"/>
</dbReference>
<dbReference type="NCBIfam" id="TIGR03954">
    <property type="entry name" value="integ_memb_HG"/>
    <property type="match status" value="1"/>
</dbReference>
<comment type="subcellular location">
    <subcellularLocation>
        <location evidence="1">Cell membrane</location>
        <topology evidence="1">Multi-pass membrane protein</topology>
    </subcellularLocation>
</comment>
<dbReference type="InterPro" id="IPR023845">
    <property type="entry name" value="DUF3817_TM"/>
</dbReference>
<keyword evidence="2" id="KW-1003">Cell membrane</keyword>
<evidence type="ECO:0000256" key="1">
    <source>
        <dbReference type="ARBA" id="ARBA00004651"/>
    </source>
</evidence>
<evidence type="ECO:0000256" key="4">
    <source>
        <dbReference type="ARBA" id="ARBA00022989"/>
    </source>
</evidence>
<protein>
    <submittedName>
        <fullName evidence="8">Integral membrane protein</fullName>
    </submittedName>
</protein>
<evidence type="ECO:0000313" key="9">
    <source>
        <dbReference type="Proteomes" id="UP000184440"/>
    </source>
</evidence>
<evidence type="ECO:0000256" key="2">
    <source>
        <dbReference type="ARBA" id="ARBA00022475"/>
    </source>
</evidence>
<dbReference type="OrthoDB" id="3396203at2"/>
<keyword evidence="5 6" id="KW-0472">Membrane</keyword>
<sequence length="115" mass="12467">MSGAPVSNTPTSTTFRLFRLAALAEALSWTGLLIGMVFKYLIVENEIGVKIFGPIHGALFILYLVAVLLTRPVAGWSLRATFVGLLASIPPFGTLFFERWAVKKASERTLDPAGV</sequence>
<dbReference type="Pfam" id="PF12823">
    <property type="entry name" value="DUF3817"/>
    <property type="match status" value="1"/>
</dbReference>
<dbReference type="STRING" id="134849.SAMN05443668_101151"/>
<dbReference type="PANTHER" id="PTHR40077">
    <property type="entry name" value="MEMBRANE PROTEIN-RELATED"/>
    <property type="match status" value="1"/>
</dbReference>
<proteinExistence type="predicted"/>
<keyword evidence="3 6" id="KW-0812">Transmembrane</keyword>
<keyword evidence="9" id="KW-1185">Reference proteome</keyword>
<dbReference type="GO" id="GO:0005886">
    <property type="term" value="C:plasma membrane"/>
    <property type="evidence" value="ECO:0007669"/>
    <property type="project" value="UniProtKB-SubCell"/>
</dbReference>
<organism evidence="8 9">
    <name type="scientific">Cryptosporangium aurantiacum</name>
    <dbReference type="NCBI Taxonomy" id="134849"/>
    <lineage>
        <taxon>Bacteria</taxon>
        <taxon>Bacillati</taxon>
        <taxon>Actinomycetota</taxon>
        <taxon>Actinomycetes</taxon>
        <taxon>Cryptosporangiales</taxon>
        <taxon>Cryptosporangiaceae</taxon>
        <taxon>Cryptosporangium</taxon>
    </lineage>
</organism>
<evidence type="ECO:0000313" key="8">
    <source>
        <dbReference type="EMBL" id="SHM26423.1"/>
    </source>
</evidence>
<dbReference type="Proteomes" id="UP000184440">
    <property type="component" value="Unassembled WGS sequence"/>
</dbReference>
<dbReference type="PANTHER" id="PTHR40077:SF1">
    <property type="entry name" value="MEMBRANE PROTEIN"/>
    <property type="match status" value="1"/>
</dbReference>
<gene>
    <name evidence="8" type="ORF">SAMN05443668_101151</name>
</gene>
<evidence type="ECO:0000256" key="6">
    <source>
        <dbReference type="SAM" id="Phobius"/>
    </source>
</evidence>
<reference evidence="8 9" key="1">
    <citation type="submission" date="2016-11" db="EMBL/GenBank/DDBJ databases">
        <authorList>
            <person name="Jaros S."/>
            <person name="Januszkiewicz K."/>
            <person name="Wedrychowicz H."/>
        </authorList>
    </citation>
    <scope>NUCLEOTIDE SEQUENCE [LARGE SCALE GENOMIC DNA]</scope>
    <source>
        <strain evidence="8 9">DSM 46144</strain>
    </source>
</reference>
<feature type="transmembrane region" description="Helical" evidence="6">
    <location>
        <begin position="76"/>
        <end position="97"/>
    </location>
</feature>
<feature type="domain" description="DUF3817" evidence="7">
    <location>
        <begin position="16"/>
        <end position="102"/>
    </location>
</feature>